<evidence type="ECO:0000313" key="4">
    <source>
        <dbReference type="Proteomes" id="UP000267268"/>
    </source>
</evidence>
<feature type="chain" id="PRO_5019280273" evidence="2">
    <location>
        <begin position="23"/>
        <end position="566"/>
    </location>
</feature>
<reference evidence="3 4" key="1">
    <citation type="submission" date="2018-12" db="EMBL/GenBank/DDBJ databases">
        <title>Flammeovirga pectinis sp. nov., isolated from the gut of the Korean scallop, Patinopecten yessoensis.</title>
        <authorList>
            <person name="Bae J.-W."/>
            <person name="Jeong Y.-S."/>
            <person name="Kang W."/>
        </authorList>
    </citation>
    <scope>NUCLEOTIDE SEQUENCE [LARGE SCALE GENOMIC DNA]</scope>
    <source>
        <strain evidence="3 4">L12M1</strain>
    </source>
</reference>
<keyword evidence="1" id="KW-0175">Coiled coil</keyword>
<proteinExistence type="predicted"/>
<evidence type="ECO:0000256" key="1">
    <source>
        <dbReference type="SAM" id="Coils"/>
    </source>
</evidence>
<keyword evidence="4" id="KW-1185">Reference proteome</keyword>
<evidence type="ECO:0000313" key="3">
    <source>
        <dbReference type="EMBL" id="AZQ65037.1"/>
    </source>
</evidence>
<dbReference type="KEGG" id="fll:EI427_22720"/>
<accession>A0A3S9PA36</accession>
<feature type="coiled-coil region" evidence="1">
    <location>
        <begin position="90"/>
        <end position="124"/>
    </location>
</feature>
<dbReference type="Proteomes" id="UP000267268">
    <property type="component" value="Chromosome 2"/>
</dbReference>
<keyword evidence="2" id="KW-0732">Signal</keyword>
<sequence length="566" mass="63767">MKNIITYSSLFLLLAYFNQTFGQVKVITIPGTDSTIVINITEIRENAMRVAEEARKVAAEVQVEEMEGYIKIIMEAQKEVLDNIEIHIDQETIEENIRIAEEQIRIHQDEIERAQREAERSINQYNLLSSFSLDYKGDIQISEDEDQIIGMSKGARFKIEKSTFGNKRKLVITPNGEGGLTYRYYEGNKEIPYNPDGKSWFEDILPEVIQSNPIAVNSRIANAMKEGLSNTLNYIDNLNGDNNRLTFYKNLISRKDIKEHDLDKITREVTRNTSSSYELGNYFSSTFAIYNNKKGLKAYFLGVSEINSSYEKAGCLRDIVKSTDFSKKMTEQQWEQWLSATESISSAYDKSTTLQIAFDQNVTKMPAIALESCLASISSDFEKKNAISAAFASPNGSNWNAEQNNALLMSIKTISSAFEKRSALSRSANYWDIWEGNSQILYLQICISIPSSFEKSAGLKAIALKKMKNEEVINTFYHAAATISSSYDLSSFLKSSTTSDFFAKSYLVPYLNATKNISSSFDAANALTAIAKDVTNSKDQSLVSLYKDICETISSDFEREKALKAL</sequence>
<organism evidence="3 4">
    <name type="scientific">Flammeovirga pectinis</name>
    <dbReference type="NCBI Taxonomy" id="2494373"/>
    <lineage>
        <taxon>Bacteria</taxon>
        <taxon>Pseudomonadati</taxon>
        <taxon>Bacteroidota</taxon>
        <taxon>Cytophagia</taxon>
        <taxon>Cytophagales</taxon>
        <taxon>Flammeovirgaceae</taxon>
        <taxon>Flammeovirga</taxon>
    </lineage>
</organism>
<dbReference type="OrthoDB" id="1112654at2"/>
<dbReference type="AlphaFoldDB" id="A0A3S9PA36"/>
<evidence type="ECO:0000256" key="2">
    <source>
        <dbReference type="SAM" id="SignalP"/>
    </source>
</evidence>
<name>A0A3S9PA36_9BACT</name>
<gene>
    <name evidence="3" type="ORF">EI427_22720</name>
</gene>
<feature type="signal peptide" evidence="2">
    <location>
        <begin position="1"/>
        <end position="22"/>
    </location>
</feature>
<dbReference type="RefSeq" id="WP_126619355.1">
    <property type="nucleotide sequence ID" value="NZ_CP034563.1"/>
</dbReference>
<protein>
    <submittedName>
        <fullName evidence="3">Uncharacterized protein</fullName>
    </submittedName>
</protein>
<dbReference type="EMBL" id="CP034563">
    <property type="protein sequence ID" value="AZQ65037.1"/>
    <property type="molecule type" value="Genomic_DNA"/>
</dbReference>